<dbReference type="GO" id="GO:0006397">
    <property type="term" value="P:mRNA processing"/>
    <property type="evidence" value="ECO:0007669"/>
    <property type="project" value="UniProtKB-KW"/>
</dbReference>
<dbReference type="FunCoup" id="A0A6P6Y1W1">
    <property type="interactions" value="278"/>
</dbReference>
<dbReference type="GO" id="GO:0005681">
    <property type="term" value="C:spliceosomal complex"/>
    <property type="evidence" value="ECO:0007669"/>
    <property type="project" value="UniProtKB-KW"/>
</dbReference>
<evidence type="ECO:0000256" key="5">
    <source>
        <dbReference type="ARBA" id="ARBA00022618"/>
    </source>
</evidence>
<evidence type="ECO:0000256" key="8">
    <source>
        <dbReference type="ARBA" id="ARBA00022776"/>
    </source>
</evidence>
<feature type="region of interest" description="Disordered" evidence="17">
    <location>
        <begin position="70"/>
        <end position="123"/>
    </location>
</feature>
<keyword evidence="19" id="KW-1185">Reference proteome</keyword>
<keyword evidence="11" id="KW-0175">Coiled coil</keyword>
<evidence type="ECO:0000259" key="18">
    <source>
        <dbReference type="PROSITE" id="PS50006"/>
    </source>
</evidence>
<keyword evidence="6" id="KW-0507">mRNA processing</keyword>
<feature type="compositionally biased region" description="Basic and acidic residues" evidence="17">
    <location>
        <begin position="70"/>
        <end position="81"/>
    </location>
</feature>
<evidence type="ECO:0000256" key="14">
    <source>
        <dbReference type="ARBA" id="ARBA00023242"/>
    </source>
</evidence>
<keyword evidence="15" id="KW-0131">Cell cycle</keyword>
<evidence type="ECO:0000256" key="2">
    <source>
        <dbReference type="ARBA" id="ARBA00006940"/>
    </source>
</evidence>
<proteinExistence type="inferred from homology"/>
<dbReference type="Pfam" id="PF00498">
    <property type="entry name" value="FHA"/>
    <property type="match status" value="1"/>
</dbReference>
<keyword evidence="8" id="KW-0498">Mitosis</keyword>
<dbReference type="Gene3D" id="2.60.200.20">
    <property type="match status" value="1"/>
</dbReference>
<keyword evidence="13" id="KW-0508">mRNA splicing</keyword>
<dbReference type="PROSITE" id="PS50006">
    <property type="entry name" value="FHA_DOMAIN"/>
    <property type="match status" value="1"/>
</dbReference>
<dbReference type="SMART" id="SM00240">
    <property type="entry name" value="FHA"/>
    <property type="match status" value="1"/>
</dbReference>
<dbReference type="InterPro" id="IPR008984">
    <property type="entry name" value="SMAD_FHA_dom_sf"/>
</dbReference>
<dbReference type="Proteomes" id="UP000515146">
    <property type="component" value="Unplaced"/>
</dbReference>
<dbReference type="OMA" id="EMCKKSV"/>
<evidence type="ECO:0000256" key="17">
    <source>
        <dbReference type="SAM" id="MobiDB-lite"/>
    </source>
</evidence>
<dbReference type="GO" id="GO:0031047">
    <property type="term" value="P:regulatory ncRNA-mediated gene silencing"/>
    <property type="evidence" value="ECO:0007669"/>
    <property type="project" value="UniProtKB-KW"/>
</dbReference>
<dbReference type="PANTHER" id="PTHR23308">
    <property type="entry name" value="NUCLEAR INHIBITOR OF PROTEIN PHOSPHATASE-1"/>
    <property type="match status" value="1"/>
</dbReference>
<keyword evidence="4" id="KW-0597">Phosphoprotein</keyword>
<dbReference type="InterPro" id="IPR000253">
    <property type="entry name" value="FHA_dom"/>
</dbReference>
<dbReference type="OrthoDB" id="444265at2759"/>
<dbReference type="SUPFAM" id="SSF49879">
    <property type="entry name" value="SMAD/FHA domain"/>
    <property type="match status" value="1"/>
</dbReference>
<evidence type="ECO:0000256" key="15">
    <source>
        <dbReference type="ARBA" id="ARBA00023306"/>
    </source>
</evidence>
<evidence type="ECO:0000256" key="7">
    <source>
        <dbReference type="ARBA" id="ARBA00022728"/>
    </source>
</evidence>
<keyword evidence="9" id="KW-0833">Ubl conjugation pathway</keyword>
<evidence type="ECO:0000313" key="19">
    <source>
        <dbReference type="Proteomes" id="UP000515146"/>
    </source>
</evidence>
<feature type="domain" description="FHA" evidence="18">
    <location>
        <begin position="180"/>
        <end position="243"/>
    </location>
</feature>
<dbReference type="AlphaFoldDB" id="A0A6P6Y1W1"/>
<evidence type="ECO:0000256" key="9">
    <source>
        <dbReference type="ARBA" id="ARBA00022786"/>
    </source>
</evidence>
<keyword evidence="5" id="KW-0132">Cell division</keyword>
<sequence length="287" mass="33459">MDSELIRNGRLTFLIDSTWREDVSNLPQEDIFVPNIHLPDPEPDNGTSNETLKELDLKWTDLALNRRSFESNTRKEREHNNLSRLNRHRHHDDDNESKFSRQKNNGQTEESEKPEEKIPEIRPNFELTGALARDTNTFNGIVIKYNQPPEAKKPTKHWRLYPFKGSEALDHINIHNQSAYLFGRERRIADIPIDHPSCSKQHAVIQFRSIPIERSDGTTGKVTRPYIIDLDSANGTFVNYKKLEPSRYVELFEKDVIKFGFSSREYVLLHSQSQADDDHDDDHDDNN</sequence>
<dbReference type="InterPro" id="IPR050923">
    <property type="entry name" value="Cell_Proc_Reg/RNA_Proc"/>
</dbReference>
<comment type="similarity">
    <text evidence="2">Belongs to the APC13 family.</text>
</comment>
<dbReference type="GO" id="GO:0005680">
    <property type="term" value="C:anaphase-promoting complex"/>
    <property type="evidence" value="ECO:0007669"/>
    <property type="project" value="InterPro"/>
</dbReference>
<keyword evidence="12" id="KW-0943">RNA-mediated gene silencing</keyword>
<evidence type="ECO:0000256" key="1">
    <source>
        <dbReference type="ARBA" id="ARBA00004123"/>
    </source>
</evidence>
<dbReference type="FunFam" id="2.60.200.20:FF:000008">
    <property type="entry name" value="smad nuclear-interacting protein 1"/>
    <property type="match status" value="1"/>
</dbReference>
<dbReference type="GO" id="GO:0051301">
    <property type="term" value="P:cell division"/>
    <property type="evidence" value="ECO:0007669"/>
    <property type="project" value="UniProtKB-KW"/>
</dbReference>
<evidence type="ECO:0000256" key="6">
    <source>
        <dbReference type="ARBA" id="ARBA00022664"/>
    </source>
</evidence>
<dbReference type="InterPro" id="IPR008401">
    <property type="entry name" value="Apc13"/>
</dbReference>
<dbReference type="RefSeq" id="XP_027199250.1">
    <property type="nucleotide sequence ID" value="XM_027343449.1"/>
</dbReference>
<evidence type="ECO:0000256" key="12">
    <source>
        <dbReference type="ARBA" id="ARBA00023158"/>
    </source>
</evidence>
<keyword evidence="14" id="KW-0539">Nucleus</keyword>
<gene>
    <name evidence="20" type="primary">LOC113793417</name>
</gene>
<protein>
    <submittedName>
        <fullName evidence="20">Smad nuclear-interacting protein 1-like</fullName>
    </submittedName>
</protein>
<dbReference type="KEGG" id="dpte:113793417"/>
<reference evidence="20" key="1">
    <citation type="submission" date="2025-08" db="UniProtKB">
        <authorList>
            <consortium name="RefSeq"/>
        </authorList>
    </citation>
    <scope>IDENTIFICATION</scope>
    <source>
        <strain evidence="20">Airmid</strain>
    </source>
</reference>
<evidence type="ECO:0000256" key="16">
    <source>
        <dbReference type="ARBA" id="ARBA00055964"/>
    </source>
</evidence>
<keyword evidence="10" id="KW-0832">Ubl conjugation</keyword>
<dbReference type="InParanoid" id="A0A6P6Y1W1"/>
<evidence type="ECO:0000256" key="11">
    <source>
        <dbReference type="ARBA" id="ARBA00023054"/>
    </source>
</evidence>
<comment type="function">
    <text evidence="16">Required for pre-mRNA splicing as component of the spliceosome. As a component of the minor spliceosome, involved in the splicing of U12-type introns in pre-mRNAs. Down-regulates NF-kappa-B signaling by competing with RELA for CREBBP/EP300 binding. Involved in the microRNA (miRNA) biogenesis. May be involved in cyclin-D1/CCND1 mRNA stability through the SNARP complex which associates with both the 3'end of the CCND1 gene and its mRNA.</text>
</comment>
<evidence type="ECO:0000256" key="10">
    <source>
        <dbReference type="ARBA" id="ARBA00022843"/>
    </source>
</evidence>
<evidence type="ECO:0000313" key="20">
    <source>
        <dbReference type="RefSeq" id="XP_027199250.1"/>
    </source>
</evidence>
<evidence type="ECO:0000256" key="3">
    <source>
        <dbReference type="ARBA" id="ARBA00022499"/>
    </source>
</evidence>
<evidence type="ECO:0000256" key="13">
    <source>
        <dbReference type="ARBA" id="ARBA00023187"/>
    </source>
</evidence>
<dbReference type="Pfam" id="PF05839">
    <property type="entry name" value="Apc13p"/>
    <property type="match status" value="1"/>
</dbReference>
<evidence type="ECO:0000256" key="4">
    <source>
        <dbReference type="ARBA" id="ARBA00022553"/>
    </source>
</evidence>
<name>A0A6P6Y1W1_DERPT</name>
<accession>A0A6P6Y1W1</accession>
<comment type="subcellular location">
    <subcellularLocation>
        <location evidence="1">Nucleus</location>
    </subcellularLocation>
</comment>
<keyword evidence="7" id="KW-0747">Spliceosome</keyword>
<organism evidence="19 20">
    <name type="scientific">Dermatophagoides pteronyssinus</name>
    <name type="common">European house dust mite</name>
    <dbReference type="NCBI Taxonomy" id="6956"/>
    <lineage>
        <taxon>Eukaryota</taxon>
        <taxon>Metazoa</taxon>
        <taxon>Ecdysozoa</taxon>
        <taxon>Arthropoda</taxon>
        <taxon>Chelicerata</taxon>
        <taxon>Arachnida</taxon>
        <taxon>Acari</taxon>
        <taxon>Acariformes</taxon>
        <taxon>Sarcoptiformes</taxon>
        <taxon>Astigmata</taxon>
        <taxon>Psoroptidia</taxon>
        <taxon>Analgoidea</taxon>
        <taxon>Pyroglyphidae</taxon>
        <taxon>Dermatophagoidinae</taxon>
        <taxon>Dermatophagoides</taxon>
    </lineage>
</organism>
<feature type="compositionally biased region" description="Basic and acidic residues" evidence="17">
    <location>
        <begin position="110"/>
        <end position="120"/>
    </location>
</feature>
<keyword evidence="3" id="KW-1017">Isopeptide bond</keyword>
<dbReference type="GO" id="GO:0008380">
    <property type="term" value="P:RNA splicing"/>
    <property type="evidence" value="ECO:0007669"/>
    <property type="project" value="UniProtKB-KW"/>
</dbReference>